<dbReference type="PANTHER" id="PTHR24349">
    <property type="entry name" value="SERINE/THREONINE-PROTEIN KINASE"/>
    <property type="match status" value="1"/>
</dbReference>
<sequence>MGILYASKEENTKYFHHGYLMSTNIKVQDDLELYSCKFLRKGEKRLVRKLRKEVLYGATFDHLSKIRMLTYDNTSSMPRYLLKVYNMYEDANSVHVVMEGCTGGFMTDHLLDGSAISERLLADWFFQIIIAMSFLEKQHIHHGNLNGYCIYFKDKTKEEVRVSLLSKNKKYDNIDYKGDLYGLFFIRSLQEIKKLNYNKNNTWYIGLLLYFMLTGSFPFFNKDPLQTYANIAHEEVSLTNLKTQYTNLGSPIFDFIKQCLEKDYDMRPSLIQLLQHPWIRDRDNLPTHNIVEDQARKDARQLIHSLENGVLKTEEDYEEDKLNQSW</sequence>
<dbReference type="SUPFAM" id="SSF56112">
    <property type="entry name" value="Protein kinase-like (PK-like)"/>
    <property type="match status" value="1"/>
</dbReference>
<protein>
    <submittedName>
        <fullName evidence="7">CAMK protein kinase</fullName>
    </submittedName>
</protein>
<dbReference type="VEuPathDB" id="PlasmoDB:AK88_03248"/>
<dbReference type="PROSITE" id="PS50011">
    <property type="entry name" value="PROTEIN_KINASE_DOM"/>
    <property type="match status" value="1"/>
</dbReference>
<evidence type="ECO:0000256" key="4">
    <source>
        <dbReference type="ARBA" id="ARBA00022777"/>
    </source>
</evidence>
<dbReference type="EMBL" id="KQ001680">
    <property type="protein sequence ID" value="KJP87080.1"/>
    <property type="molecule type" value="Genomic_DNA"/>
</dbReference>
<keyword evidence="1" id="KW-0723">Serine/threonine-protein kinase</keyword>
<accession>A0A0D9QJ64</accession>
<dbReference type="InterPro" id="IPR000719">
    <property type="entry name" value="Prot_kinase_dom"/>
</dbReference>
<dbReference type="SMART" id="SM00220">
    <property type="entry name" value="S_TKc"/>
    <property type="match status" value="1"/>
</dbReference>
<evidence type="ECO:0000256" key="2">
    <source>
        <dbReference type="ARBA" id="ARBA00022679"/>
    </source>
</evidence>
<keyword evidence="5" id="KW-0067">ATP-binding</keyword>
<dbReference type="InterPro" id="IPR050205">
    <property type="entry name" value="CDPK_Ser/Thr_kinases"/>
</dbReference>
<keyword evidence="8" id="KW-1185">Reference proteome</keyword>
<dbReference type="GO" id="GO:0005524">
    <property type="term" value="F:ATP binding"/>
    <property type="evidence" value="ECO:0007669"/>
    <property type="project" value="UniProtKB-KW"/>
</dbReference>
<evidence type="ECO:0000313" key="7">
    <source>
        <dbReference type="EMBL" id="KJP87080.1"/>
    </source>
</evidence>
<name>A0A0D9QJ64_PLAFR</name>
<evidence type="ECO:0000256" key="3">
    <source>
        <dbReference type="ARBA" id="ARBA00022741"/>
    </source>
</evidence>
<feature type="domain" description="Protein kinase" evidence="6">
    <location>
        <begin position="1"/>
        <end position="279"/>
    </location>
</feature>
<dbReference type="OrthoDB" id="541276at2759"/>
<keyword evidence="2" id="KW-0808">Transferase</keyword>
<keyword evidence="4 7" id="KW-0418">Kinase</keyword>
<dbReference type="Gene3D" id="1.10.510.10">
    <property type="entry name" value="Transferase(Phosphotransferase) domain 1"/>
    <property type="match status" value="1"/>
</dbReference>
<organism evidence="7 8">
    <name type="scientific">Plasmodium fragile</name>
    <dbReference type="NCBI Taxonomy" id="5857"/>
    <lineage>
        <taxon>Eukaryota</taxon>
        <taxon>Sar</taxon>
        <taxon>Alveolata</taxon>
        <taxon>Apicomplexa</taxon>
        <taxon>Aconoidasida</taxon>
        <taxon>Haemosporida</taxon>
        <taxon>Plasmodiidae</taxon>
        <taxon>Plasmodium</taxon>
        <taxon>Plasmodium (Plasmodium)</taxon>
    </lineage>
</organism>
<evidence type="ECO:0000256" key="1">
    <source>
        <dbReference type="ARBA" id="ARBA00022527"/>
    </source>
</evidence>
<dbReference type="OMA" id="NNTWYIG"/>
<reference evidence="7 8" key="1">
    <citation type="submission" date="2014-03" db="EMBL/GenBank/DDBJ databases">
        <title>The Genome Sequence of Plasmodium fragile nilgiri.</title>
        <authorList>
            <consortium name="The Broad Institute Genomics Platform"/>
            <consortium name="The Broad Institute Genome Sequencing Center for Infectious Disease"/>
            <person name="Neafsey D."/>
            <person name="Duraisingh M."/>
            <person name="Young S.K."/>
            <person name="Zeng Q."/>
            <person name="Gargeya S."/>
            <person name="Abouelleil A."/>
            <person name="Alvarado L."/>
            <person name="Chapman S.B."/>
            <person name="Gainer-Dewar J."/>
            <person name="Goldberg J."/>
            <person name="Griggs A."/>
            <person name="Gujja S."/>
            <person name="Hansen M."/>
            <person name="Howarth C."/>
            <person name="Imamovic A."/>
            <person name="Larimer J."/>
            <person name="Pearson M."/>
            <person name="Poon T.W."/>
            <person name="Priest M."/>
            <person name="Roberts A."/>
            <person name="Saif S."/>
            <person name="Shea T."/>
            <person name="Sykes S."/>
            <person name="Wortman J."/>
            <person name="Nusbaum C."/>
            <person name="Birren B."/>
        </authorList>
    </citation>
    <scope>NUCLEOTIDE SEQUENCE [LARGE SCALE GENOMIC DNA]</scope>
    <source>
        <strain evidence="8">nilgiri</strain>
    </source>
</reference>
<proteinExistence type="predicted"/>
<dbReference type="Proteomes" id="UP000054561">
    <property type="component" value="Unassembled WGS sequence"/>
</dbReference>
<evidence type="ECO:0000256" key="5">
    <source>
        <dbReference type="ARBA" id="ARBA00022840"/>
    </source>
</evidence>
<dbReference type="InterPro" id="IPR011009">
    <property type="entry name" value="Kinase-like_dom_sf"/>
</dbReference>
<evidence type="ECO:0000313" key="8">
    <source>
        <dbReference type="Proteomes" id="UP000054561"/>
    </source>
</evidence>
<keyword evidence="3" id="KW-0547">Nucleotide-binding</keyword>
<dbReference type="AlphaFoldDB" id="A0A0D9QJ64"/>
<dbReference type="GO" id="GO:0004674">
    <property type="term" value="F:protein serine/threonine kinase activity"/>
    <property type="evidence" value="ECO:0007669"/>
    <property type="project" value="UniProtKB-KW"/>
</dbReference>
<gene>
    <name evidence="7" type="ORF">AK88_03248</name>
</gene>
<dbReference type="RefSeq" id="XP_012336292.1">
    <property type="nucleotide sequence ID" value="XM_012480869.1"/>
</dbReference>
<dbReference type="GeneID" id="24268562"/>
<dbReference type="Pfam" id="PF00069">
    <property type="entry name" value="Pkinase"/>
    <property type="match status" value="1"/>
</dbReference>
<evidence type="ECO:0000259" key="6">
    <source>
        <dbReference type="PROSITE" id="PS50011"/>
    </source>
</evidence>